<accession>A0AC61S3X0</accession>
<proteinExistence type="predicted"/>
<keyword evidence="2" id="KW-1185">Reference proteome</keyword>
<organism evidence="1 2">
    <name type="scientific">Muribaculum caecicola</name>
    <dbReference type="NCBI Taxonomy" id="3038144"/>
    <lineage>
        <taxon>Bacteria</taxon>
        <taxon>Pseudomonadati</taxon>
        <taxon>Bacteroidota</taxon>
        <taxon>Bacteroidia</taxon>
        <taxon>Bacteroidales</taxon>
        <taxon>Muribaculaceae</taxon>
        <taxon>Muribaculum</taxon>
    </lineage>
</organism>
<gene>
    <name evidence="1" type="ORF">E5990_08685</name>
</gene>
<protein>
    <submittedName>
        <fullName evidence="1">rRNA cytosine-C5-methyltransferase</fullName>
    </submittedName>
</protein>
<evidence type="ECO:0000313" key="1">
    <source>
        <dbReference type="EMBL" id="THG45710.1"/>
    </source>
</evidence>
<evidence type="ECO:0000313" key="2">
    <source>
        <dbReference type="Proteomes" id="UP000305401"/>
    </source>
</evidence>
<reference evidence="1" key="1">
    <citation type="submission" date="2019-04" db="EMBL/GenBank/DDBJ databases">
        <title>Microbes associate with the intestines of laboratory mice.</title>
        <authorList>
            <person name="Navarre W."/>
            <person name="Wong E."/>
            <person name="Huang K.C."/>
            <person name="Tropini C."/>
            <person name="Ng K."/>
            <person name="Yu B."/>
        </authorList>
    </citation>
    <scope>NUCLEOTIDE SEQUENCE</scope>
    <source>
        <strain evidence="1">NM86_A22</strain>
    </source>
</reference>
<dbReference type="EMBL" id="SSTG01000122">
    <property type="protein sequence ID" value="THG45710.1"/>
    <property type="molecule type" value="Genomic_DNA"/>
</dbReference>
<name>A0AC61S3X0_9BACT</name>
<sequence length="455" mass="50370">MKLPENFSTDFPGLIQALEQTGPSLSVRFNTARGARIPENLERVPWCGNGVYLQSRPAFTFDPAMHQGMYYVQDASSMIHSHIVAEITAGREPLLCLDACAAPGGKTTAMLDSLPHGSFILANEYVTARAESLNQNLLRWGNPMVAVSNGDTSRLRKFSSMFDIIVADVPCSGEGMFRKDPEAVRQWSPQLVADCAGLQKEITANLWEALKPGGYMIYSTCTFNRKENQEVVAHMLENFEGASAVDVEVPQQWGISKVGHCMHFLPGTVRGEGLTVAVLRKSAVPDMRMPKKNIEKQRSKAASVPQQVLQAASKWISGNDEYAIKQFGDIFYAQPKQWEQELNLFNMQLKMINPGGIGFAQIKGRDILPQQALALSCALLPRAFHQYDTDYPQAIAYLQRQSLQLNETAPRGVVLLTYRGAALGFVKNLGSRANNLYPPAWRILSTHVPEKAPEL</sequence>
<comment type="caution">
    <text evidence="1">The sequence shown here is derived from an EMBL/GenBank/DDBJ whole genome shotgun (WGS) entry which is preliminary data.</text>
</comment>
<dbReference type="Proteomes" id="UP000305401">
    <property type="component" value="Unassembled WGS sequence"/>
</dbReference>